<proteinExistence type="predicted"/>
<keyword evidence="1" id="KW-0472">Membrane</keyword>
<dbReference type="EMBL" id="NAFI01000187">
    <property type="protein sequence ID" value="OSJ03210.1"/>
    <property type="molecule type" value="Genomic_DNA"/>
</dbReference>
<organism evidence="2 4">
    <name type="scientific">Bradyrhizobium canariense</name>
    <dbReference type="NCBI Taxonomy" id="255045"/>
    <lineage>
        <taxon>Bacteria</taxon>
        <taxon>Pseudomonadati</taxon>
        <taxon>Pseudomonadota</taxon>
        <taxon>Alphaproteobacteria</taxon>
        <taxon>Hyphomicrobiales</taxon>
        <taxon>Nitrobacteraceae</taxon>
        <taxon>Bradyrhizobium</taxon>
    </lineage>
</organism>
<evidence type="ECO:0000313" key="2">
    <source>
        <dbReference type="EMBL" id="OSJ03210.1"/>
    </source>
</evidence>
<dbReference type="RefSeq" id="WP_085361834.1">
    <property type="nucleotide sequence ID" value="NZ_NAFC01000177.1"/>
</dbReference>
<keyword evidence="1" id="KW-0812">Transmembrane</keyword>
<dbReference type="Proteomes" id="UP000193553">
    <property type="component" value="Unassembled WGS sequence"/>
</dbReference>
<dbReference type="EMBL" id="NAFK01000153">
    <property type="protein sequence ID" value="OSJ30561.1"/>
    <property type="molecule type" value="Genomic_DNA"/>
</dbReference>
<keyword evidence="1" id="KW-1133">Transmembrane helix</keyword>
<sequence length="59" mass="6017">MKILIGAALLVAAGILIFIGIPNPTGGRRKMLRLEVVLALILSFIGLGAAALFSGLLTG</sequence>
<name>A0A1X3FFQ1_9BRAD</name>
<evidence type="ECO:0000313" key="3">
    <source>
        <dbReference type="EMBL" id="OSJ30561.1"/>
    </source>
</evidence>
<keyword evidence="5" id="KW-1185">Reference proteome</keyword>
<evidence type="ECO:0000313" key="4">
    <source>
        <dbReference type="Proteomes" id="UP000193553"/>
    </source>
</evidence>
<gene>
    <name evidence="3" type="ORF">BST63_12315</name>
    <name evidence="2" type="ORF">BSZ18_32250</name>
</gene>
<evidence type="ECO:0000313" key="5">
    <source>
        <dbReference type="Proteomes" id="UP000193884"/>
    </source>
</evidence>
<comment type="caution">
    <text evidence="2">The sequence shown here is derived from an EMBL/GenBank/DDBJ whole genome shotgun (WGS) entry which is preliminary data.</text>
</comment>
<dbReference type="Proteomes" id="UP000193884">
    <property type="component" value="Unassembled WGS sequence"/>
</dbReference>
<dbReference type="AlphaFoldDB" id="A0A1X3FFQ1"/>
<accession>A0A1X3FFQ1</accession>
<feature type="transmembrane region" description="Helical" evidence="1">
    <location>
        <begin position="36"/>
        <end position="57"/>
    </location>
</feature>
<protein>
    <submittedName>
        <fullName evidence="2">Uncharacterized protein</fullName>
    </submittedName>
</protein>
<reference evidence="4 5" key="1">
    <citation type="submission" date="2017-03" db="EMBL/GenBank/DDBJ databases">
        <title>Whole genome sequences of fourteen strains of Bradyrhizobium canariense and one strain of Bradyrhizobium japonicum isolated from Lupinus (Papilionoideae: Genisteae) species in Algeria.</title>
        <authorList>
            <person name="Crovadore J."/>
            <person name="Chekireb D."/>
            <person name="Brachmann A."/>
            <person name="Chablais R."/>
            <person name="Cochard B."/>
            <person name="Lefort F."/>
        </authorList>
    </citation>
    <scope>NUCLEOTIDE SEQUENCE [LARGE SCALE GENOMIC DNA]</scope>
    <source>
        <strain evidence="2 4">UBMA195</strain>
        <strain evidence="3 5">UBMAN05</strain>
    </source>
</reference>
<evidence type="ECO:0000256" key="1">
    <source>
        <dbReference type="SAM" id="Phobius"/>
    </source>
</evidence>